<evidence type="ECO:0000256" key="2">
    <source>
        <dbReference type="SAM" id="SignalP"/>
    </source>
</evidence>
<protein>
    <recommendedName>
        <fullName evidence="5">Metalloprotease</fullName>
    </recommendedName>
</protein>
<feature type="region of interest" description="Disordered" evidence="1">
    <location>
        <begin position="29"/>
        <end position="63"/>
    </location>
</feature>
<dbReference type="SUPFAM" id="SSF55486">
    <property type="entry name" value="Metalloproteases ('zincins'), catalytic domain"/>
    <property type="match status" value="1"/>
</dbReference>
<dbReference type="AlphaFoldDB" id="A0A543J3Z4"/>
<feature type="signal peptide" evidence="2">
    <location>
        <begin position="1"/>
        <end position="26"/>
    </location>
</feature>
<feature type="chain" id="PRO_5021701537" description="Metalloprotease" evidence="2">
    <location>
        <begin position="27"/>
        <end position="255"/>
    </location>
</feature>
<comment type="caution">
    <text evidence="3">The sequence shown here is derived from an EMBL/GenBank/DDBJ whole genome shotgun (WGS) entry which is preliminary data.</text>
</comment>
<evidence type="ECO:0000256" key="1">
    <source>
        <dbReference type="SAM" id="MobiDB-lite"/>
    </source>
</evidence>
<name>A0A543J3Z4_9ACTN</name>
<reference evidence="3 4" key="1">
    <citation type="submission" date="2019-06" db="EMBL/GenBank/DDBJ databases">
        <title>Sequencing the genomes of 1000 actinobacteria strains.</title>
        <authorList>
            <person name="Klenk H.-P."/>
        </authorList>
    </citation>
    <scope>NUCLEOTIDE SEQUENCE [LARGE SCALE GENOMIC DNA]</scope>
    <source>
        <strain evidence="3 4">DSM 43186</strain>
    </source>
</reference>
<keyword evidence="2" id="KW-0732">Signal</keyword>
<gene>
    <name evidence="3" type="ORF">FHX40_4323</name>
</gene>
<organism evidence="3 4">
    <name type="scientific">Thermopolyspora flexuosa</name>
    <dbReference type="NCBI Taxonomy" id="103836"/>
    <lineage>
        <taxon>Bacteria</taxon>
        <taxon>Bacillati</taxon>
        <taxon>Actinomycetota</taxon>
        <taxon>Actinomycetes</taxon>
        <taxon>Streptosporangiales</taxon>
        <taxon>Streptosporangiaceae</taxon>
        <taxon>Thermopolyspora</taxon>
    </lineage>
</organism>
<dbReference type="OrthoDB" id="9774900at2"/>
<evidence type="ECO:0000313" key="3">
    <source>
        <dbReference type="EMBL" id="TQM77556.1"/>
    </source>
</evidence>
<accession>A0A543J3Z4</accession>
<dbReference type="EMBL" id="VFPQ01000001">
    <property type="protein sequence ID" value="TQM77556.1"/>
    <property type="molecule type" value="Genomic_DNA"/>
</dbReference>
<feature type="compositionally biased region" description="Low complexity" evidence="1">
    <location>
        <begin position="29"/>
        <end position="49"/>
    </location>
</feature>
<keyword evidence="4" id="KW-1185">Reference proteome</keyword>
<evidence type="ECO:0000313" key="4">
    <source>
        <dbReference type="Proteomes" id="UP000319213"/>
    </source>
</evidence>
<dbReference type="RefSeq" id="WP_142261267.1">
    <property type="nucleotide sequence ID" value="NZ_BMPV01000002.1"/>
</dbReference>
<proteinExistence type="predicted"/>
<evidence type="ECO:0008006" key="5">
    <source>
        <dbReference type="Google" id="ProtNLM"/>
    </source>
</evidence>
<sequence length="255" mass="27938">MNDRRRLMMLAPPLLATFWYGSPAFAATTPAEPDPATATTTEPAADTETSGPSGLRPTGPETVPVGQEALRTMSQDERDAVQVVNRFWERNWPRNFPGRYTPPEVRGRYDPANPPMCGDVRLEPGNAYYCPSGDYITWDGDFVKGDPYLEGNTFPYIAIAHEWGHAIQHRTNELAGPTAKVELQADCLAGATLTGARNEGYLEWEPLDEERLLTAVAGIGDDLPETDPGHHGSPEDRIIAFETGEQGVQACLSRP</sequence>
<dbReference type="Proteomes" id="UP000319213">
    <property type="component" value="Unassembled WGS sequence"/>
</dbReference>